<dbReference type="InParanoid" id="A0A6P6D9L4"/>
<dbReference type="GO" id="GO:0038092">
    <property type="term" value="P:nodal signaling pathway"/>
    <property type="evidence" value="ECO:0007669"/>
    <property type="project" value="UniProtKB-ARBA"/>
</dbReference>
<keyword evidence="3 5" id="KW-1015">Disulfide bond</keyword>
<evidence type="ECO:0000313" key="7">
    <source>
        <dbReference type="Proteomes" id="UP000515203"/>
    </source>
</evidence>
<dbReference type="AlphaFoldDB" id="A0A6P6D9L4"/>
<dbReference type="Pfam" id="PF09443">
    <property type="entry name" value="CFC"/>
    <property type="match status" value="1"/>
</dbReference>
<dbReference type="GeneID" id="101577364"/>
<reference evidence="8" key="1">
    <citation type="submission" date="2025-08" db="UniProtKB">
        <authorList>
            <consortium name="RefSeq"/>
        </authorList>
    </citation>
    <scope>IDENTIFICATION</scope>
</reference>
<evidence type="ECO:0000256" key="5">
    <source>
        <dbReference type="PROSITE-ProRule" id="PRU00076"/>
    </source>
</evidence>
<protein>
    <submittedName>
        <fullName evidence="8">Teratocarcinoma-derived growth factor 1</fullName>
    </submittedName>
</protein>
<dbReference type="Gene3D" id="2.10.25.10">
    <property type="entry name" value="Laminin"/>
    <property type="match status" value="1"/>
</dbReference>
<evidence type="ECO:0000313" key="8">
    <source>
        <dbReference type="RefSeq" id="XP_023556570.1"/>
    </source>
</evidence>
<comment type="similarity">
    <text evidence="1">Belongs to the EGF-CFC (Cripto-1/FRL1/Cryptic) family.</text>
</comment>
<dbReference type="InterPro" id="IPR019011">
    <property type="entry name" value="Cryptic/Cripto_CFC-dom"/>
</dbReference>
<keyword evidence="2 5" id="KW-0245">EGF-like domain</keyword>
<keyword evidence="7" id="KW-1185">Reference proteome</keyword>
<dbReference type="GO" id="GO:0070697">
    <property type="term" value="F:activin receptor binding"/>
    <property type="evidence" value="ECO:0007669"/>
    <property type="project" value="UniProtKB-ARBA"/>
</dbReference>
<dbReference type="SUPFAM" id="SSF57196">
    <property type="entry name" value="EGF/Laminin"/>
    <property type="match status" value="2"/>
</dbReference>
<keyword evidence="4" id="KW-0325">Glycoprotein</keyword>
<organism evidence="7 8">
    <name type="scientific">Octodon degus</name>
    <name type="common">Degu</name>
    <name type="synonym">Sciurus degus</name>
    <dbReference type="NCBI Taxonomy" id="10160"/>
    <lineage>
        <taxon>Eukaryota</taxon>
        <taxon>Metazoa</taxon>
        <taxon>Chordata</taxon>
        <taxon>Craniata</taxon>
        <taxon>Vertebrata</taxon>
        <taxon>Euteleostomi</taxon>
        <taxon>Mammalia</taxon>
        <taxon>Eutheria</taxon>
        <taxon>Euarchontoglires</taxon>
        <taxon>Glires</taxon>
        <taxon>Rodentia</taxon>
        <taxon>Hystricomorpha</taxon>
        <taxon>Octodontidae</taxon>
        <taxon>Octodon</taxon>
    </lineage>
</organism>
<feature type="domain" description="EGF-like" evidence="6">
    <location>
        <begin position="78"/>
        <end position="102"/>
    </location>
</feature>
<dbReference type="PROSITE" id="PS50026">
    <property type="entry name" value="EGF_3"/>
    <property type="match status" value="1"/>
</dbReference>
<evidence type="ECO:0000256" key="3">
    <source>
        <dbReference type="ARBA" id="ARBA00023157"/>
    </source>
</evidence>
<evidence type="ECO:0000256" key="2">
    <source>
        <dbReference type="ARBA" id="ARBA00022536"/>
    </source>
</evidence>
<sequence>MKRFPASVILIVAISNVFDLKGEAGSRGHTPALPPQGDLAFSDDSIRAPGVRPLHPRASQFVPPMGIQDSKDLNKTCCLNGGTCILGSFCACPPSFYGRNCERNTYTQKCGSVPHGAWLPQKCFMCRCWLGQIRCFPQTFLPGCGELGPFLSWRIPQWPRVPP</sequence>
<dbReference type="Proteomes" id="UP000515203">
    <property type="component" value="Unplaced"/>
</dbReference>
<feature type="disulfide bond" evidence="5">
    <location>
        <begin position="92"/>
        <end position="101"/>
    </location>
</feature>
<dbReference type="FunCoup" id="A0A6P6D9L4">
    <property type="interactions" value="89"/>
</dbReference>
<dbReference type="RefSeq" id="XP_023556570.1">
    <property type="nucleotide sequence ID" value="XM_023700802.1"/>
</dbReference>
<evidence type="ECO:0000256" key="4">
    <source>
        <dbReference type="ARBA" id="ARBA00023180"/>
    </source>
</evidence>
<accession>A0A6P6D9L4</accession>
<dbReference type="OrthoDB" id="9893603at2759"/>
<gene>
    <name evidence="8" type="primary">Tdgf1</name>
</gene>
<dbReference type="CTD" id="6997"/>
<dbReference type="FunFam" id="2.10.25.10:FF:000421">
    <property type="entry name" value="Teratocarcinoma-derived growth factor"/>
    <property type="match status" value="1"/>
</dbReference>
<name>A0A6P6D9L4_OCTDE</name>
<comment type="caution">
    <text evidence="5">Lacks conserved residue(s) required for the propagation of feature annotation.</text>
</comment>
<dbReference type="CDD" id="cd00054">
    <property type="entry name" value="EGF_CA"/>
    <property type="match status" value="1"/>
</dbReference>
<dbReference type="InterPro" id="IPR000742">
    <property type="entry name" value="EGF"/>
</dbReference>
<evidence type="ECO:0000256" key="1">
    <source>
        <dbReference type="ARBA" id="ARBA00007384"/>
    </source>
</evidence>
<proteinExistence type="inferred from homology"/>
<evidence type="ECO:0000259" key="6">
    <source>
        <dbReference type="PROSITE" id="PS50026"/>
    </source>
</evidence>
<dbReference type="PROSITE" id="PS00022">
    <property type="entry name" value="EGF_1"/>
    <property type="match status" value="1"/>
</dbReference>